<feature type="domain" description="Aspartyl/asparaginy/proline hydroxylase" evidence="5">
    <location>
        <begin position="63"/>
        <end position="227"/>
    </location>
</feature>
<dbReference type="InterPro" id="IPR051821">
    <property type="entry name" value="Asp/Asn_beta-hydroxylase"/>
</dbReference>
<name>A0A4D7CBH9_9SPHN</name>
<keyword evidence="4" id="KW-1133">Transmembrane helix</keyword>
<keyword evidence="3" id="KW-0560">Oxidoreductase</keyword>
<evidence type="ECO:0000313" key="6">
    <source>
        <dbReference type="EMBL" id="QCI79636.1"/>
    </source>
</evidence>
<protein>
    <submittedName>
        <fullName evidence="6">Aspartyl/asparaginyl beta-hydroxylase domain-containing protein</fullName>
    </submittedName>
</protein>
<evidence type="ECO:0000256" key="4">
    <source>
        <dbReference type="SAM" id="Phobius"/>
    </source>
</evidence>
<proteinExistence type="inferred from homology"/>
<keyword evidence="7" id="KW-1185">Reference proteome</keyword>
<dbReference type="AlphaFoldDB" id="A0A4D7CBH9"/>
<dbReference type="InterPro" id="IPR027443">
    <property type="entry name" value="IPNS-like_sf"/>
</dbReference>
<dbReference type="KEGG" id="hgn:E6W36_09105"/>
<gene>
    <name evidence="6" type="ORF">E6W36_09105</name>
</gene>
<dbReference type="SUPFAM" id="SSF51197">
    <property type="entry name" value="Clavaminate synthase-like"/>
    <property type="match status" value="1"/>
</dbReference>
<dbReference type="Gene3D" id="2.60.120.330">
    <property type="entry name" value="B-lactam Antibiotic, Isopenicillin N Synthase, Chain"/>
    <property type="match status" value="1"/>
</dbReference>
<keyword evidence="2" id="KW-0223">Dioxygenase</keyword>
<evidence type="ECO:0000259" key="5">
    <source>
        <dbReference type="Pfam" id="PF05118"/>
    </source>
</evidence>
<keyword evidence="4" id="KW-0812">Transmembrane</keyword>
<dbReference type="PANTHER" id="PTHR46332">
    <property type="entry name" value="ASPARTATE BETA-HYDROXYLASE DOMAIN-CONTAINING PROTEIN 2"/>
    <property type="match status" value="1"/>
</dbReference>
<feature type="transmembrane region" description="Helical" evidence="4">
    <location>
        <begin position="21"/>
        <end position="44"/>
    </location>
</feature>
<evidence type="ECO:0000256" key="1">
    <source>
        <dbReference type="ARBA" id="ARBA00007730"/>
    </source>
</evidence>
<dbReference type="Proteomes" id="UP000298714">
    <property type="component" value="Chromosome"/>
</dbReference>
<evidence type="ECO:0000256" key="2">
    <source>
        <dbReference type="ARBA" id="ARBA00022964"/>
    </source>
</evidence>
<keyword evidence="4" id="KW-0472">Membrane</keyword>
<evidence type="ECO:0000313" key="7">
    <source>
        <dbReference type="Proteomes" id="UP000298714"/>
    </source>
</evidence>
<organism evidence="6 7">
    <name type="scientific">Hankyongella ginsenosidimutans</name>
    <dbReference type="NCBI Taxonomy" id="1763828"/>
    <lineage>
        <taxon>Bacteria</taxon>
        <taxon>Pseudomonadati</taxon>
        <taxon>Pseudomonadota</taxon>
        <taxon>Alphaproteobacteria</taxon>
        <taxon>Sphingomonadales</taxon>
        <taxon>Sphingomonadaceae</taxon>
        <taxon>Hankyongella</taxon>
    </lineage>
</organism>
<dbReference type="Pfam" id="PF05118">
    <property type="entry name" value="Asp_Arg_Hydrox"/>
    <property type="match status" value="1"/>
</dbReference>
<comment type="similarity">
    <text evidence="1">Belongs to the aspartyl/asparaginyl beta-hydroxylase family.</text>
</comment>
<dbReference type="GO" id="GO:0051213">
    <property type="term" value="F:dioxygenase activity"/>
    <property type="evidence" value="ECO:0007669"/>
    <property type="project" value="UniProtKB-KW"/>
</dbReference>
<reference evidence="7" key="1">
    <citation type="submission" date="2019-04" db="EMBL/GenBank/DDBJ databases">
        <title>Complete genome sequence of Sphingomonas sp. W1-2-3.</title>
        <authorList>
            <person name="Im W.T."/>
        </authorList>
    </citation>
    <scope>NUCLEOTIDE SEQUENCE [LARGE SCALE GENOMIC DNA]</scope>
    <source>
        <strain evidence="7">W1-2-3</strain>
    </source>
</reference>
<sequence length="240" mass="28004">MITWKNVWLICRNYREGELRHSWMSILVVVQYTSIGVLLLFSVYPSGRVFPEEYFPWFTTIAENWQSVLEEFTRLEADGLNDFEPYVSFPQAIPDNLWTKLNHSKRWNTLHLWRYGRRNENACQACPQTVKLLESLPLAHLADRAPSAFFSILAPRTHIPPHTGVTNARTIIHLPLVVPQNCSFRVGGETRQWVEGQPFAFDDTIEHEAWNNSDSPRAVLIFDVWNPHLSPEEILFLQRF</sequence>
<dbReference type="InterPro" id="IPR007803">
    <property type="entry name" value="Asp/Arg/Pro-Hydrxlase"/>
</dbReference>
<accession>A0A4D7CBH9</accession>
<evidence type="ECO:0000256" key="3">
    <source>
        <dbReference type="ARBA" id="ARBA00023002"/>
    </source>
</evidence>
<dbReference type="EMBL" id="CP039704">
    <property type="protein sequence ID" value="QCI79636.1"/>
    <property type="molecule type" value="Genomic_DNA"/>
</dbReference>
<dbReference type="PANTHER" id="PTHR46332:SF5">
    <property type="entry name" value="ASPARTATE BETA-HYDROXYLASE DOMAIN CONTAINING 2"/>
    <property type="match status" value="1"/>
</dbReference>
<dbReference type="GO" id="GO:0016020">
    <property type="term" value="C:membrane"/>
    <property type="evidence" value="ECO:0007669"/>
    <property type="project" value="TreeGrafter"/>
</dbReference>